<comment type="caution">
    <text evidence="1">The sequence shown here is derived from an EMBL/GenBank/DDBJ whole genome shotgun (WGS) entry which is preliminary data.</text>
</comment>
<gene>
    <name evidence="1" type="ORF">OHC33_011214</name>
</gene>
<evidence type="ECO:0000313" key="1">
    <source>
        <dbReference type="EMBL" id="KAK5947768.1"/>
    </source>
</evidence>
<reference evidence="1 2" key="1">
    <citation type="submission" date="2022-12" db="EMBL/GenBank/DDBJ databases">
        <title>Genomic features and morphological characterization of a novel Knufia sp. strain isolated from spacecraft assembly facility.</title>
        <authorList>
            <person name="Teixeira M."/>
            <person name="Chander A.M."/>
            <person name="Stajich J.E."/>
            <person name="Venkateswaran K."/>
        </authorList>
    </citation>
    <scope>NUCLEOTIDE SEQUENCE [LARGE SCALE GENOMIC DNA]</scope>
    <source>
        <strain evidence="1 2">FJI-L2-BK-P2</strain>
    </source>
</reference>
<proteinExistence type="predicted"/>
<evidence type="ECO:0000313" key="2">
    <source>
        <dbReference type="Proteomes" id="UP001316803"/>
    </source>
</evidence>
<protein>
    <submittedName>
        <fullName evidence="1">Uncharacterized protein</fullName>
    </submittedName>
</protein>
<dbReference type="AlphaFoldDB" id="A0AAN8EC38"/>
<name>A0AAN8EC38_9EURO</name>
<accession>A0AAN8EC38</accession>
<dbReference type="EMBL" id="JAKLMC020000070">
    <property type="protein sequence ID" value="KAK5947768.1"/>
    <property type="molecule type" value="Genomic_DNA"/>
</dbReference>
<sequence>MIDPAAEVKPSFSIFPICNKLTDPRQNITFATAEFISESEKAEIFRDQLAIDSDNAGEDVQSRLTHRFLQESATPLGLYDWSLLGDFKDKVQPVVEVIEDVVEKVKDIMPDEPIEDYPYL</sequence>
<dbReference type="Proteomes" id="UP001316803">
    <property type="component" value="Unassembled WGS sequence"/>
</dbReference>
<keyword evidence="2" id="KW-1185">Reference proteome</keyword>
<organism evidence="1 2">
    <name type="scientific">Knufia fluminis</name>
    <dbReference type="NCBI Taxonomy" id="191047"/>
    <lineage>
        <taxon>Eukaryota</taxon>
        <taxon>Fungi</taxon>
        <taxon>Dikarya</taxon>
        <taxon>Ascomycota</taxon>
        <taxon>Pezizomycotina</taxon>
        <taxon>Eurotiomycetes</taxon>
        <taxon>Chaetothyriomycetidae</taxon>
        <taxon>Chaetothyriales</taxon>
        <taxon>Trichomeriaceae</taxon>
        <taxon>Knufia</taxon>
    </lineage>
</organism>